<dbReference type="InterPro" id="IPR001245">
    <property type="entry name" value="Ser-Thr/Tyr_kinase_cat_dom"/>
</dbReference>
<comment type="caution">
    <text evidence="2">The sequence shown here is derived from an EMBL/GenBank/DDBJ whole genome shotgun (WGS) entry which is preliminary data.</text>
</comment>
<dbReference type="GO" id="GO:0005524">
    <property type="term" value="F:ATP binding"/>
    <property type="evidence" value="ECO:0007669"/>
    <property type="project" value="InterPro"/>
</dbReference>
<dbReference type="PANTHER" id="PTHR37542:SF3">
    <property type="entry name" value="PRION-INHIBITION AND PROPAGATION HELO DOMAIN-CONTAINING PROTEIN"/>
    <property type="match status" value="1"/>
</dbReference>
<accession>A0A9P8VPD2</accession>
<feature type="domain" description="Protein kinase" evidence="1">
    <location>
        <begin position="124"/>
        <end position="500"/>
    </location>
</feature>
<dbReference type="InterPro" id="IPR000719">
    <property type="entry name" value="Prot_kinase_dom"/>
</dbReference>
<reference evidence="2 3" key="1">
    <citation type="journal article" date="2021" name="Nat. Commun.">
        <title>Genetic determinants of endophytism in the Arabidopsis root mycobiome.</title>
        <authorList>
            <person name="Mesny F."/>
            <person name="Miyauchi S."/>
            <person name="Thiergart T."/>
            <person name="Pickel B."/>
            <person name="Atanasova L."/>
            <person name="Karlsson M."/>
            <person name="Huettel B."/>
            <person name="Barry K.W."/>
            <person name="Haridas S."/>
            <person name="Chen C."/>
            <person name="Bauer D."/>
            <person name="Andreopoulos W."/>
            <person name="Pangilinan J."/>
            <person name="LaButti K."/>
            <person name="Riley R."/>
            <person name="Lipzen A."/>
            <person name="Clum A."/>
            <person name="Drula E."/>
            <person name="Henrissat B."/>
            <person name="Kohler A."/>
            <person name="Grigoriev I.V."/>
            <person name="Martin F.M."/>
            <person name="Hacquard S."/>
        </authorList>
    </citation>
    <scope>NUCLEOTIDE SEQUENCE [LARGE SCALE GENOMIC DNA]</scope>
    <source>
        <strain evidence="2 3">MPI-CAGE-CH-0241</strain>
    </source>
</reference>
<dbReference type="Gene3D" id="1.10.510.10">
    <property type="entry name" value="Transferase(Phosphotransferase) domain 1"/>
    <property type="match status" value="1"/>
</dbReference>
<dbReference type="EMBL" id="JAGPYM010000102">
    <property type="protein sequence ID" value="KAH6867424.1"/>
    <property type="molecule type" value="Genomic_DNA"/>
</dbReference>
<proteinExistence type="predicted"/>
<dbReference type="InterPro" id="IPR011009">
    <property type="entry name" value="Kinase-like_dom_sf"/>
</dbReference>
<dbReference type="PROSITE" id="PS50011">
    <property type="entry name" value="PROTEIN_KINASE_DOM"/>
    <property type="match status" value="1"/>
</dbReference>
<evidence type="ECO:0000259" key="1">
    <source>
        <dbReference type="PROSITE" id="PS50011"/>
    </source>
</evidence>
<dbReference type="OrthoDB" id="1911848at2759"/>
<organism evidence="2 3">
    <name type="scientific">Thelonectria olida</name>
    <dbReference type="NCBI Taxonomy" id="1576542"/>
    <lineage>
        <taxon>Eukaryota</taxon>
        <taxon>Fungi</taxon>
        <taxon>Dikarya</taxon>
        <taxon>Ascomycota</taxon>
        <taxon>Pezizomycotina</taxon>
        <taxon>Sordariomycetes</taxon>
        <taxon>Hypocreomycetidae</taxon>
        <taxon>Hypocreales</taxon>
        <taxon>Nectriaceae</taxon>
        <taxon>Thelonectria</taxon>
    </lineage>
</organism>
<dbReference type="PANTHER" id="PTHR37542">
    <property type="entry name" value="HELO DOMAIN-CONTAINING PROTEIN-RELATED"/>
    <property type="match status" value="1"/>
</dbReference>
<name>A0A9P8VPD2_9HYPO</name>
<dbReference type="GO" id="GO:0004672">
    <property type="term" value="F:protein kinase activity"/>
    <property type="evidence" value="ECO:0007669"/>
    <property type="project" value="InterPro"/>
</dbReference>
<sequence length="500" mass="56017">MASDQAVGIASLALAAPPILEPLLHCVQYIQQVVTRYREVDDTHDKNLLQLDTHLYLVQQFAGFLEENFASLDNETRSLCKRLVAVLETCLIKLVSVLSSLTDASGNIKKLDYAVRGRDIIAQLHSQLVAWEGSLNSVLFSFFLCNRRSPPSSKIAGRNSVRPTRWERTAELLRQCLSVEPSSTLRLDASLVETANFVPIPYSLAMWRESPSPCLLETHVSTANEEDVRDVAAFLHKSDMNVVNVFKCQGFHGHKLLFELPSPPSRPVSLQNILVDAYDKPSTHDLASRLALMKKIASCIFFVHTANHVHKSVRTSNILLLSSSLPSYLGEPYLVGFDLSRKSQQASGYTRSTHWWDAFYLPPDRQGDVNRAYTFLDDVYSFGVVLLELCLWRSFARRRKSSKPPHGMKWMRGSEMMDITSSPPSPLGPEALRRKFIQLAKERVPILMGSTMSELIVSCLSCLDNGCAFGDRKELEDGDGIVMGIAYIKQVIIRLESISL</sequence>
<keyword evidence="3" id="KW-1185">Reference proteome</keyword>
<dbReference type="AlphaFoldDB" id="A0A9P8VPD2"/>
<dbReference type="Pfam" id="PF07714">
    <property type="entry name" value="PK_Tyr_Ser-Thr"/>
    <property type="match status" value="1"/>
</dbReference>
<protein>
    <recommendedName>
        <fullName evidence="1">Protein kinase domain-containing protein</fullName>
    </recommendedName>
</protein>
<evidence type="ECO:0000313" key="2">
    <source>
        <dbReference type="EMBL" id="KAH6867424.1"/>
    </source>
</evidence>
<evidence type="ECO:0000313" key="3">
    <source>
        <dbReference type="Proteomes" id="UP000777438"/>
    </source>
</evidence>
<dbReference type="SUPFAM" id="SSF56112">
    <property type="entry name" value="Protein kinase-like (PK-like)"/>
    <property type="match status" value="1"/>
</dbReference>
<gene>
    <name evidence="2" type="ORF">B0T10DRAFT_554015</name>
</gene>
<dbReference type="Proteomes" id="UP000777438">
    <property type="component" value="Unassembled WGS sequence"/>
</dbReference>